<dbReference type="EMBL" id="QVEV01000101">
    <property type="protein sequence ID" value="RGC07731.1"/>
    <property type="molecule type" value="Genomic_DNA"/>
</dbReference>
<dbReference type="GO" id="GO:0004519">
    <property type="term" value="F:endonuclease activity"/>
    <property type="evidence" value="ECO:0007669"/>
    <property type="project" value="UniProtKB-KW"/>
</dbReference>
<proteinExistence type="predicted"/>
<evidence type="ECO:0000256" key="1">
    <source>
        <dbReference type="ARBA" id="ARBA00022722"/>
    </source>
</evidence>
<accession>A0A3E2VB64</accession>
<name>A0A3E2VB64_CLOIN</name>
<keyword evidence="3" id="KW-0378">Hydrolase</keyword>
<keyword evidence="2" id="KW-0255">Endonuclease</keyword>
<dbReference type="InterPro" id="IPR037057">
    <property type="entry name" value="DNA_rep_MutH/T2_RE_sf"/>
</dbReference>
<dbReference type="Gene3D" id="3.40.600.10">
    <property type="entry name" value="DNA mismatch repair MutH/Restriction endonuclease, type II"/>
    <property type="match status" value="1"/>
</dbReference>
<evidence type="ECO:0000313" key="5">
    <source>
        <dbReference type="Proteomes" id="UP000260025"/>
    </source>
</evidence>
<evidence type="ECO:0000313" key="4">
    <source>
        <dbReference type="EMBL" id="RGC07731.1"/>
    </source>
</evidence>
<keyword evidence="1" id="KW-0540">Nuclease</keyword>
<dbReference type="AlphaFoldDB" id="A0A3E2VB64"/>
<dbReference type="InterPro" id="IPR011335">
    <property type="entry name" value="Restrct_endonuc-II-like"/>
</dbReference>
<reference evidence="4 5" key="1">
    <citation type="submission" date="2018-08" db="EMBL/GenBank/DDBJ databases">
        <title>A genome reference for cultivated species of the human gut microbiota.</title>
        <authorList>
            <person name="Zou Y."/>
            <person name="Xue W."/>
            <person name="Luo G."/>
        </authorList>
    </citation>
    <scope>NUCLEOTIDE SEQUENCE [LARGE SCALE GENOMIC DNA]</scope>
    <source>
        <strain evidence="4 5">OF01-2LB</strain>
    </source>
</reference>
<dbReference type="GO" id="GO:0003677">
    <property type="term" value="F:DNA binding"/>
    <property type="evidence" value="ECO:0007669"/>
    <property type="project" value="InterPro"/>
</dbReference>
<organism evidence="4 5">
    <name type="scientific">Clostridium innocuum</name>
    <dbReference type="NCBI Taxonomy" id="1522"/>
    <lineage>
        <taxon>Bacteria</taxon>
        <taxon>Bacillati</taxon>
        <taxon>Bacillota</taxon>
        <taxon>Clostridia</taxon>
        <taxon>Eubacteriales</taxon>
        <taxon>Clostridiaceae</taxon>
        <taxon>Clostridium</taxon>
    </lineage>
</organism>
<dbReference type="Proteomes" id="UP000260025">
    <property type="component" value="Unassembled WGS sequence"/>
</dbReference>
<gene>
    <name evidence="4" type="ORF">DXA38_22640</name>
</gene>
<dbReference type="GO" id="GO:0016787">
    <property type="term" value="F:hydrolase activity"/>
    <property type="evidence" value="ECO:0007669"/>
    <property type="project" value="UniProtKB-KW"/>
</dbReference>
<dbReference type="OrthoDB" id="9806213at2"/>
<comment type="caution">
    <text evidence="4">The sequence shown here is derived from an EMBL/GenBank/DDBJ whole genome shotgun (WGS) entry which is preliminary data.</text>
</comment>
<evidence type="ECO:0000256" key="2">
    <source>
        <dbReference type="ARBA" id="ARBA00022759"/>
    </source>
</evidence>
<evidence type="ECO:0000256" key="3">
    <source>
        <dbReference type="ARBA" id="ARBA00022801"/>
    </source>
</evidence>
<protein>
    <submittedName>
        <fullName evidence="4">Uncharacterized protein</fullName>
    </submittedName>
</protein>
<sequence>MEKVYPIFIIERDAIKTEIVSVSFMSDFSFKDYINEAREVFNITLKAFESGNTSDFPKASLNKKFHIRPKAINSNDTFEFTNGELITKRTFWANKDTVDEIINKNKN</sequence>
<dbReference type="SUPFAM" id="SSF52980">
    <property type="entry name" value="Restriction endonuclease-like"/>
    <property type="match status" value="1"/>
</dbReference>